<name>A0ABT0BDX1_9SPHN</name>
<dbReference type="Pfam" id="PF00293">
    <property type="entry name" value="NUDIX"/>
    <property type="match status" value="1"/>
</dbReference>
<comment type="cofactor">
    <cofactor evidence="1">
        <name>Mg(2+)</name>
        <dbReference type="ChEBI" id="CHEBI:18420"/>
    </cofactor>
</comment>
<evidence type="ECO:0000313" key="4">
    <source>
        <dbReference type="EMBL" id="MCJ2183105.1"/>
    </source>
</evidence>
<evidence type="ECO:0000259" key="3">
    <source>
        <dbReference type="PROSITE" id="PS51462"/>
    </source>
</evidence>
<dbReference type="PROSITE" id="PS51462">
    <property type="entry name" value="NUDIX"/>
    <property type="match status" value="1"/>
</dbReference>
<comment type="caution">
    <text evidence="4">The sequence shown here is derived from an EMBL/GenBank/DDBJ whole genome shotgun (WGS) entry which is preliminary data.</text>
</comment>
<dbReference type="RefSeq" id="WP_244020406.1">
    <property type="nucleotide sequence ID" value="NZ_JALHLF010000035.1"/>
</dbReference>
<proteinExistence type="predicted"/>
<evidence type="ECO:0000313" key="5">
    <source>
        <dbReference type="Proteomes" id="UP001162881"/>
    </source>
</evidence>
<gene>
    <name evidence="4" type="ORF">MTR62_10440</name>
</gene>
<accession>A0ABT0BDX1</accession>
<dbReference type="PANTHER" id="PTHR43046">
    <property type="entry name" value="GDP-MANNOSE MANNOSYL HYDROLASE"/>
    <property type="match status" value="1"/>
</dbReference>
<dbReference type="Gene3D" id="3.90.79.10">
    <property type="entry name" value="Nucleoside Triphosphate Pyrophosphohydrolase"/>
    <property type="match status" value="1"/>
</dbReference>
<dbReference type="InterPro" id="IPR015797">
    <property type="entry name" value="NUDIX_hydrolase-like_dom_sf"/>
</dbReference>
<feature type="domain" description="Nudix hydrolase" evidence="3">
    <location>
        <begin position="36"/>
        <end position="160"/>
    </location>
</feature>
<protein>
    <submittedName>
        <fullName evidence="4">NUDIX domain-containing protein</fullName>
    </submittedName>
</protein>
<dbReference type="EMBL" id="JALHLF010000035">
    <property type="protein sequence ID" value="MCJ2183105.1"/>
    <property type="molecule type" value="Genomic_DNA"/>
</dbReference>
<keyword evidence="2" id="KW-0378">Hydrolase</keyword>
<dbReference type="InterPro" id="IPR020084">
    <property type="entry name" value="NUDIX_hydrolase_CS"/>
</dbReference>
<dbReference type="InterPro" id="IPR000086">
    <property type="entry name" value="NUDIX_hydrolase_dom"/>
</dbReference>
<dbReference type="PROSITE" id="PS00893">
    <property type="entry name" value="NUDIX_BOX"/>
    <property type="match status" value="1"/>
</dbReference>
<dbReference type="PANTHER" id="PTHR43046:SF14">
    <property type="entry name" value="MUTT_NUDIX FAMILY PROTEIN"/>
    <property type="match status" value="1"/>
</dbReference>
<dbReference type="Proteomes" id="UP001162881">
    <property type="component" value="Unassembled WGS sequence"/>
</dbReference>
<sequence>MLLLKRLVFALPAPLHRGLFRVAHAARKALWKWRKPRVEGVRVLACDAQGRIILVRHSYGSDAWMPSGGGLSRGEDPLVAAARELREETGCRLCGARLVAVTAEDLHGASNVVYIVAGTTRDTPVPDGREIVAAKAFALDVLPTPMPKGLAAKIALWLDERPLVD</sequence>
<evidence type="ECO:0000256" key="1">
    <source>
        <dbReference type="ARBA" id="ARBA00001946"/>
    </source>
</evidence>
<dbReference type="SUPFAM" id="SSF55811">
    <property type="entry name" value="Nudix"/>
    <property type="match status" value="1"/>
</dbReference>
<reference evidence="4" key="1">
    <citation type="submission" date="2022-03" db="EMBL/GenBank/DDBJ databases">
        <title>Identification of a novel bacterium isolated from mangrove sediments.</title>
        <authorList>
            <person name="Pan X."/>
        </authorList>
    </citation>
    <scope>NUCLEOTIDE SEQUENCE</scope>
    <source>
        <strain evidence="4">B1949</strain>
    </source>
</reference>
<keyword evidence="5" id="KW-1185">Reference proteome</keyword>
<evidence type="ECO:0000256" key="2">
    <source>
        <dbReference type="ARBA" id="ARBA00022801"/>
    </source>
</evidence>
<organism evidence="4 5">
    <name type="scientific">Novosphingobium organovorum</name>
    <dbReference type="NCBI Taxonomy" id="2930092"/>
    <lineage>
        <taxon>Bacteria</taxon>
        <taxon>Pseudomonadati</taxon>
        <taxon>Pseudomonadota</taxon>
        <taxon>Alphaproteobacteria</taxon>
        <taxon>Sphingomonadales</taxon>
        <taxon>Sphingomonadaceae</taxon>
        <taxon>Novosphingobium</taxon>
    </lineage>
</organism>